<dbReference type="AlphaFoldDB" id="A0A6A4HJH6"/>
<dbReference type="GO" id="GO:0000122">
    <property type="term" value="P:negative regulation of transcription by RNA polymerase II"/>
    <property type="evidence" value="ECO:0007669"/>
    <property type="project" value="TreeGrafter"/>
</dbReference>
<gene>
    <name evidence="5" type="ORF">BT96DRAFT_1105581</name>
</gene>
<evidence type="ECO:0000313" key="5">
    <source>
        <dbReference type="EMBL" id="KAE9398679.1"/>
    </source>
</evidence>
<evidence type="ECO:0000313" key="6">
    <source>
        <dbReference type="Proteomes" id="UP000799118"/>
    </source>
</evidence>
<dbReference type="Pfam" id="PF02671">
    <property type="entry name" value="PAH"/>
    <property type="match status" value="1"/>
</dbReference>
<keyword evidence="3 4" id="KW-0539">Nucleus</keyword>
<dbReference type="Proteomes" id="UP000799118">
    <property type="component" value="Unassembled WGS sequence"/>
</dbReference>
<protein>
    <recommendedName>
        <fullName evidence="7">Paired amphipathic helix</fullName>
    </recommendedName>
</protein>
<reference evidence="5" key="1">
    <citation type="journal article" date="2019" name="Environ. Microbiol.">
        <title>Fungal ecological strategies reflected in gene transcription - a case study of two litter decomposers.</title>
        <authorList>
            <person name="Barbi F."/>
            <person name="Kohler A."/>
            <person name="Barry K."/>
            <person name="Baskaran P."/>
            <person name="Daum C."/>
            <person name="Fauchery L."/>
            <person name="Ihrmark K."/>
            <person name="Kuo A."/>
            <person name="LaButti K."/>
            <person name="Lipzen A."/>
            <person name="Morin E."/>
            <person name="Grigoriev I.V."/>
            <person name="Henrissat B."/>
            <person name="Lindahl B."/>
            <person name="Martin F."/>
        </authorList>
    </citation>
    <scope>NUCLEOTIDE SEQUENCE</scope>
    <source>
        <strain evidence="5">JB14</strain>
    </source>
</reference>
<name>A0A6A4HJH6_9AGAR</name>
<dbReference type="PANTHER" id="PTHR12346">
    <property type="entry name" value="SIN3B-RELATED"/>
    <property type="match status" value="1"/>
</dbReference>
<dbReference type="GO" id="GO:0000785">
    <property type="term" value="C:chromatin"/>
    <property type="evidence" value="ECO:0007669"/>
    <property type="project" value="TreeGrafter"/>
</dbReference>
<dbReference type="InterPro" id="IPR039774">
    <property type="entry name" value="Sin3-like"/>
</dbReference>
<dbReference type="Gene3D" id="1.20.1160.11">
    <property type="entry name" value="Paired amphipathic helix"/>
    <property type="match status" value="1"/>
</dbReference>
<evidence type="ECO:0000256" key="1">
    <source>
        <dbReference type="ARBA" id="ARBA00004123"/>
    </source>
</evidence>
<keyword evidence="6" id="KW-1185">Reference proteome</keyword>
<evidence type="ECO:0000256" key="2">
    <source>
        <dbReference type="ARBA" id="ARBA00022491"/>
    </source>
</evidence>
<accession>A0A6A4HJH6</accession>
<proteinExistence type="predicted"/>
<dbReference type="PANTHER" id="PTHR12346:SF0">
    <property type="entry name" value="SIN3A, ISOFORM G"/>
    <property type="match status" value="1"/>
</dbReference>
<dbReference type="GO" id="GO:0000118">
    <property type="term" value="C:histone deacetylase complex"/>
    <property type="evidence" value="ECO:0007669"/>
    <property type="project" value="TreeGrafter"/>
</dbReference>
<dbReference type="InterPro" id="IPR036600">
    <property type="entry name" value="PAH_sf"/>
</dbReference>
<organism evidence="5 6">
    <name type="scientific">Gymnopus androsaceus JB14</name>
    <dbReference type="NCBI Taxonomy" id="1447944"/>
    <lineage>
        <taxon>Eukaryota</taxon>
        <taxon>Fungi</taxon>
        <taxon>Dikarya</taxon>
        <taxon>Basidiomycota</taxon>
        <taxon>Agaricomycotina</taxon>
        <taxon>Agaricomycetes</taxon>
        <taxon>Agaricomycetidae</taxon>
        <taxon>Agaricales</taxon>
        <taxon>Marasmiineae</taxon>
        <taxon>Omphalotaceae</taxon>
        <taxon>Gymnopus</taxon>
    </lineage>
</organism>
<comment type="subcellular location">
    <subcellularLocation>
        <location evidence="1 4">Nucleus</location>
    </subcellularLocation>
</comment>
<dbReference type="InterPro" id="IPR003822">
    <property type="entry name" value="PAH"/>
</dbReference>
<evidence type="ECO:0000256" key="3">
    <source>
        <dbReference type="ARBA" id="ARBA00023242"/>
    </source>
</evidence>
<dbReference type="GO" id="GO:0003714">
    <property type="term" value="F:transcription corepressor activity"/>
    <property type="evidence" value="ECO:0007669"/>
    <property type="project" value="InterPro"/>
</dbReference>
<keyword evidence="2" id="KW-0678">Repressor</keyword>
<dbReference type="PROSITE" id="PS51477">
    <property type="entry name" value="PAH"/>
    <property type="match status" value="1"/>
</dbReference>
<dbReference type="FunFam" id="1.20.1160.11:FF:000001">
    <property type="entry name" value="Paired amphipathic helix protein Sin3"/>
    <property type="match status" value="1"/>
</dbReference>
<dbReference type="OrthoDB" id="10265969at2759"/>
<evidence type="ECO:0008006" key="7">
    <source>
        <dbReference type="Google" id="ProtNLM"/>
    </source>
</evidence>
<evidence type="ECO:0000256" key="4">
    <source>
        <dbReference type="PROSITE-ProRule" id="PRU00810"/>
    </source>
</evidence>
<sequence>MLQSKQVFDQPDVYNHFLDIMKGFKVQQINTPGIIKRVSALFQGHPSLIQGFNTFLTCRIPHRAFH</sequence>
<dbReference type="SUPFAM" id="SSF47762">
    <property type="entry name" value="PAH2 domain"/>
    <property type="match status" value="1"/>
</dbReference>
<dbReference type="EMBL" id="ML769479">
    <property type="protein sequence ID" value="KAE9398679.1"/>
    <property type="molecule type" value="Genomic_DNA"/>
</dbReference>